<evidence type="ECO:0000313" key="1">
    <source>
        <dbReference type="EMBL" id="CAD7229286.1"/>
    </source>
</evidence>
<gene>
    <name evidence="1" type="ORF">CTOB1V02_LOCUS7159</name>
</gene>
<name>A0A7R8ZPG5_9CRUS</name>
<reference evidence="1" key="1">
    <citation type="submission" date="2020-11" db="EMBL/GenBank/DDBJ databases">
        <authorList>
            <person name="Tran Van P."/>
        </authorList>
    </citation>
    <scope>NUCLEOTIDE SEQUENCE</scope>
</reference>
<accession>A0A7R8ZPG5</accession>
<dbReference type="EMBL" id="OB661976">
    <property type="protein sequence ID" value="CAD7229286.1"/>
    <property type="molecule type" value="Genomic_DNA"/>
</dbReference>
<dbReference type="AlphaFoldDB" id="A0A7R8ZPG5"/>
<organism evidence="1">
    <name type="scientific">Cyprideis torosa</name>
    <dbReference type="NCBI Taxonomy" id="163714"/>
    <lineage>
        <taxon>Eukaryota</taxon>
        <taxon>Metazoa</taxon>
        <taxon>Ecdysozoa</taxon>
        <taxon>Arthropoda</taxon>
        <taxon>Crustacea</taxon>
        <taxon>Oligostraca</taxon>
        <taxon>Ostracoda</taxon>
        <taxon>Podocopa</taxon>
        <taxon>Podocopida</taxon>
        <taxon>Cytherocopina</taxon>
        <taxon>Cytheroidea</taxon>
        <taxon>Cytherideidae</taxon>
        <taxon>Cyprideis</taxon>
    </lineage>
</organism>
<proteinExistence type="predicted"/>
<protein>
    <submittedName>
        <fullName evidence="1">Uncharacterized protein</fullName>
    </submittedName>
</protein>
<sequence>MPRPKISFHESVKHFRKTTVSPTDIRCLAGIQLHIVQLSDYWKKKVALKSKATCYFHAPPLRESSLRGCCREKLHGLELEDGWLEIKAVHVDPEILKVADVIDGRDCSSSSLQPGEAIVIDVLPTHGCQLEKNSALVSVLYTQSQSSSLALGIWEPTVSPTHNAAWLEFNSTLCSLPTGKKKVVLKSKANCYLHAPPLRESSLRGCCREKLHGLEAGWLEIKAVHMDPEILKVPLYSMRWE</sequence>